<dbReference type="CDD" id="cd08832">
    <property type="entry name" value="ArfGap_ADAP"/>
    <property type="match status" value="1"/>
</dbReference>
<dbReference type="Proteomes" id="UP000001064">
    <property type="component" value="Unassembled WGS sequence"/>
</dbReference>
<dbReference type="SMART" id="SM00233">
    <property type="entry name" value="PH"/>
    <property type="match status" value="1"/>
</dbReference>
<evidence type="ECO:0008006" key="10">
    <source>
        <dbReference type="Google" id="ProtNLM"/>
    </source>
</evidence>
<proteinExistence type="predicted"/>
<evidence type="ECO:0000256" key="5">
    <source>
        <dbReference type="PROSITE-ProRule" id="PRU00288"/>
    </source>
</evidence>
<evidence type="ECO:0000256" key="3">
    <source>
        <dbReference type="ARBA" id="ARBA00022771"/>
    </source>
</evidence>
<dbReference type="GeneID" id="10502657"/>
<feature type="domain" description="PH" evidence="6">
    <location>
        <begin position="143"/>
        <end position="240"/>
    </location>
</feature>
<dbReference type="PROSITE" id="PS50115">
    <property type="entry name" value="ARFGAP"/>
    <property type="match status" value="1"/>
</dbReference>
<dbReference type="Pfam" id="PF00169">
    <property type="entry name" value="PH"/>
    <property type="match status" value="1"/>
</dbReference>
<dbReference type="GO" id="GO:0005829">
    <property type="term" value="C:cytosol"/>
    <property type="evidence" value="ECO:0007669"/>
    <property type="project" value="UniProtKB-ARBA"/>
</dbReference>
<evidence type="ECO:0000313" key="8">
    <source>
        <dbReference type="EMBL" id="EGC33922.1"/>
    </source>
</evidence>
<dbReference type="InterPro" id="IPR011993">
    <property type="entry name" value="PH-like_dom_sf"/>
</dbReference>
<dbReference type="Pfam" id="PF01412">
    <property type="entry name" value="ArfGap"/>
    <property type="match status" value="1"/>
</dbReference>
<dbReference type="OMA" id="AWIRCKY"/>
<dbReference type="OrthoDB" id="983479at2759"/>
<keyword evidence="4" id="KW-0862">Zinc</keyword>
<dbReference type="InterPro" id="IPR038508">
    <property type="entry name" value="ArfGAP_dom_sf"/>
</dbReference>
<evidence type="ECO:0000256" key="1">
    <source>
        <dbReference type="ARBA" id="ARBA00022468"/>
    </source>
</evidence>
<dbReference type="FunFam" id="1.10.220.150:FF:000009">
    <property type="entry name" value="stromal membrane-associated protein 1 isoform X1"/>
    <property type="match status" value="1"/>
</dbReference>
<dbReference type="SUPFAM" id="SSF57863">
    <property type="entry name" value="ArfGap/RecO-like zinc finger"/>
    <property type="match status" value="1"/>
</dbReference>
<dbReference type="FunFam" id="2.30.29.30:FF:000286">
    <property type="entry name" value="PH-protein kinase domain containing protein"/>
    <property type="match status" value="1"/>
</dbReference>
<evidence type="ECO:0000259" key="7">
    <source>
        <dbReference type="PROSITE" id="PS50115"/>
    </source>
</evidence>
<dbReference type="PANTHER" id="PTHR23180">
    <property type="entry name" value="CENTAURIN/ARF"/>
    <property type="match status" value="1"/>
</dbReference>
<protein>
    <recommendedName>
        <fullName evidence="10">Arf-GAP domain-containing protein</fullName>
    </recommendedName>
</protein>
<dbReference type="InParanoid" id="F0ZQ49"/>
<keyword evidence="1" id="KW-0343">GTPase activation</keyword>
<gene>
    <name evidence="8" type="ORF">DICPUDRAFT_153940</name>
</gene>
<dbReference type="KEGG" id="dpp:DICPUDRAFT_153940"/>
<sequence>MTSSISDINCDAVNKEVLKALLKLKENSQCADCQAQDPSWASVNLGIFLCIVCSGIHRSLGTHISRIKSVELDSWKAAEIETFKQTNNVQANEFWEAMLPIGFIKPTYADSNGYKDAWIRCKYEKKSFVPIEYENETVKRLNFNAREGFIYKKGDLIKNWKRRFMKFVGDEKLEYFKSKNERTPCGSISLKNTGQIDSVNEVDGKSFCFIISTPKRRYLISCDTREDMFVWIQNIRKSSQIVNCNN</sequence>
<dbReference type="PRINTS" id="PR00405">
    <property type="entry name" value="REVINTRACTNG"/>
</dbReference>
<dbReference type="PROSITE" id="PS50003">
    <property type="entry name" value="PH_DOMAIN"/>
    <property type="match status" value="1"/>
</dbReference>
<dbReference type="FunCoup" id="F0ZQ49">
    <property type="interactions" value="33"/>
</dbReference>
<evidence type="ECO:0000259" key="6">
    <source>
        <dbReference type="PROSITE" id="PS50003"/>
    </source>
</evidence>
<keyword evidence="9" id="KW-1185">Reference proteome</keyword>
<dbReference type="GO" id="GO:0008270">
    <property type="term" value="F:zinc ion binding"/>
    <property type="evidence" value="ECO:0007669"/>
    <property type="project" value="UniProtKB-KW"/>
</dbReference>
<keyword evidence="3 5" id="KW-0863">Zinc-finger</keyword>
<dbReference type="SMART" id="SM00105">
    <property type="entry name" value="ArfGap"/>
    <property type="match status" value="1"/>
</dbReference>
<evidence type="ECO:0000256" key="4">
    <source>
        <dbReference type="ARBA" id="ARBA00022833"/>
    </source>
</evidence>
<dbReference type="Gene3D" id="1.10.220.150">
    <property type="entry name" value="Arf GTPase activating protein"/>
    <property type="match status" value="1"/>
</dbReference>
<evidence type="ECO:0000256" key="2">
    <source>
        <dbReference type="ARBA" id="ARBA00022723"/>
    </source>
</evidence>
<dbReference type="GO" id="GO:0005737">
    <property type="term" value="C:cytoplasm"/>
    <property type="evidence" value="ECO:0000318"/>
    <property type="project" value="GO_Central"/>
</dbReference>
<dbReference type="EMBL" id="GL871120">
    <property type="protein sequence ID" value="EGC33922.1"/>
    <property type="molecule type" value="Genomic_DNA"/>
</dbReference>
<dbReference type="VEuPathDB" id="AmoebaDB:DICPUDRAFT_153940"/>
<dbReference type="GO" id="GO:0005096">
    <property type="term" value="F:GTPase activator activity"/>
    <property type="evidence" value="ECO:0000318"/>
    <property type="project" value="GO_Central"/>
</dbReference>
<dbReference type="SUPFAM" id="SSF50729">
    <property type="entry name" value="PH domain-like"/>
    <property type="match status" value="1"/>
</dbReference>
<dbReference type="PANTHER" id="PTHR23180:SF160">
    <property type="entry name" value="ADP-RIBOSYLATION FACTOR GTPASE-ACTIVATING PROTEIN EFFECTOR PROTEIN 1"/>
    <property type="match status" value="1"/>
</dbReference>
<name>F0ZQ49_DICPU</name>
<dbReference type="RefSeq" id="XP_003289557.1">
    <property type="nucleotide sequence ID" value="XM_003289509.1"/>
</dbReference>
<dbReference type="GO" id="GO:0005547">
    <property type="term" value="F:phosphatidylinositol-3,4,5-trisphosphate binding"/>
    <property type="evidence" value="ECO:0007669"/>
    <property type="project" value="UniProtKB-ARBA"/>
</dbReference>
<dbReference type="STRING" id="5786.F0ZQ49"/>
<dbReference type="Gene3D" id="2.30.29.30">
    <property type="entry name" value="Pleckstrin-homology domain (PH domain)/Phosphotyrosine-binding domain (PTB)"/>
    <property type="match status" value="1"/>
</dbReference>
<dbReference type="InterPro" id="IPR001849">
    <property type="entry name" value="PH_domain"/>
</dbReference>
<feature type="domain" description="Arf-GAP" evidence="7">
    <location>
        <begin position="15"/>
        <end position="136"/>
    </location>
</feature>
<reference evidence="9" key="1">
    <citation type="journal article" date="2011" name="Genome Biol.">
        <title>Comparative genomics of the social amoebae Dictyostelium discoideum and Dictyostelium purpureum.</title>
        <authorList>
            <consortium name="US DOE Joint Genome Institute (JGI-PGF)"/>
            <person name="Sucgang R."/>
            <person name="Kuo A."/>
            <person name="Tian X."/>
            <person name="Salerno W."/>
            <person name="Parikh A."/>
            <person name="Feasley C.L."/>
            <person name="Dalin E."/>
            <person name="Tu H."/>
            <person name="Huang E."/>
            <person name="Barry K."/>
            <person name="Lindquist E."/>
            <person name="Shapiro H."/>
            <person name="Bruce D."/>
            <person name="Schmutz J."/>
            <person name="Salamov A."/>
            <person name="Fey P."/>
            <person name="Gaudet P."/>
            <person name="Anjard C."/>
            <person name="Babu M.M."/>
            <person name="Basu S."/>
            <person name="Bushmanova Y."/>
            <person name="van der Wel H."/>
            <person name="Katoh-Kurasawa M."/>
            <person name="Dinh C."/>
            <person name="Coutinho P.M."/>
            <person name="Saito T."/>
            <person name="Elias M."/>
            <person name="Schaap P."/>
            <person name="Kay R.R."/>
            <person name="Henrissat B."/>
            <person name="Eichinger L."/>
            <person name="Rivero F."/>
            <person name="Putnam N.H."/>
            <person name="West C.M."/>
            <person name="Loomis W.F."/>
            <person name="Chisholm R.L."/>
            <person name="Shaulsky G."/>
            <person name="Strassmann J.E."/>
            <person name="Queller D.C."/>
            <person name="Kuspa A."/>
            <person name="Grigoriev I.V."/>
        </authorList>
    </citation>
    <scope>NUCLEOTIDE SEQUENCE [LARGE SCALE GENOMIC DNA]</scope>
    <source>
        <strain evidence="9">QSDP1</strain>
    </source>
</reference>
<keyword evidence="2" id="KW-0479">Metal-binding</keyword>
<evidence type="ECO:0000313" key="9">
    <source>
        <dbReference type="Proteomes" id="UP000001064"/>
    </source>
</evidence>
<organism evidence="8 9">
    <name type="scientific">Dictyostelium purpureum</name>
    <name type="common">Slime mold</name>
    <dbReference type="NCBI Taxonomy" id="5786"/>
    <lineage>
        <taxon>Eukaryota</taxon>
        <taxon>Amoebozoa</taxon>
        <taxon>Evosea</taxon>
        <taxon>Eumycetozoa</taxon>
        <taxon>Dictyostelia</taxon>
        <taxon>Dictyosteliales</taxon>
        <taxon>Dictyosteliaceae</taxon>
        <taxon>Dictyostelium</taxon>
    </lineage>
</organism>
<dbReference type="InterPro" id="IPR037278">
    <property type="entry name" value="ARFGAP/RecO"/>
</dbReference>
<accession>F0ZQ49</accession>
<dbReference type="InterPro" id="IPR045258">
    <property type="entry name" value="ACAP1/2/3-like"/>
</dbReference>
<dbReference type="AlphaFoldDB" id="F0ZQ49"/>
<dbReference type="InterPro" id="IPR001164">
    <property type="entry name" value="ArfGAP_dom"/>
</dbReference>
<dbReference type="eggNOG" id="KOG0703">
    <property type="taxonomic scope" value="Eukaryota"/>
</dbReference>